<keyword evidence="2" id="KW-1185">Reference proteome</keyword>
<evidence type="ECO:0000313" key="2">
    <source>
        <dbReference type="Proteomes" id="UP000094707"/>
    </source>
</evidence>
<organism evidence="1 2">
    <name type="scientific">Methanobacterium congolense</name>
    <dbReference type="NCBI Taxonomy" id="118062"/>
    <lineage>
        <taxon>Archaea</taxon>
        <taxon>Methanobacteriati</taxon>
        <taxon>Methanobacteriota</taxon>
        <taxon>Methanomada group</taxon>
        <taxon>Methanobacteria</taxon>
        <taxon>Methanobacteriales</taxon>
        <taxon>Methanobacteriaceae</taxon>
        <taxon>Methanobacterium</taxon>
    </lineage>
</organism>
<evidence type="ECO:0000313" key="1">
    <source>
        <dbReference type="EMBL" id="SCG86240.1"/>
    </source>
</evidence>
<dbReference type="Proteomes" id="UP000094707">
    <property type="component" value="Chromosome I"/>
</dbReference>
<accession>A0A1D3L440</accession>
<dbReference type="EMBL" id="LT607756">
    <property type="protein sequence ID" value="SCG86240.1"/>
    <property type="molecule type" value="Genomic_DNA"/>
</dbReference>
<dbReference type="STRING" id="118062.MCBB_1685"/>
<gene>
    <name evidence="1" type="ORF">MCBB_1685</name>
</gene>
<name>A0A1D3L440_9EURY</name>
<dbReference type="KEGG" id="mcub:MCBB_1685"/>
<proteinExistence type="predicted"/>
<dbReference type="GeneID" id="30412522"/>
<protein>
    <submittedName>
        <fullName evidence="1">Uncharacterized protein</fullName>
    </submittedName>
</protein>
<sequence>MEVNRILAEIYGIIYLLDVNMDSLLKKEALKTYLDASLYNTIKSSHKNVVASKKKVSGQLTLPI</sequence>
<dbReference type="AlphaFoldDB" id="A0A1D3L440"/>
<reference evidence="1 2" key="1">
    <citation type="submission" date="2016-08" db="EMBL/GenBank/DDBJ databases">
        <authorList>
            <person name="Seilhamer J.J."/>
        </authorList>
    </citation>
    <scope>NUCLEOTIDE SEQUENCE [LARGE SCALE GENOMIC DNA]</scope>
    <source>
        <strain evidence="1">Buetzberg</strain>
    </source>
</reference>
<dbReference type="RefSeq" id="WP_071907319.1">
    <property type="nucleotide sequence ID" value="NZ_LT607756.1"/>
</dbReference>